<accession>A0AA88XYY4</accession>
<feature type="domain" description="ERAP1-like C-terminal" evidence="22">
    <location>
        <begin position="686"/>
        <end position="1005"/>
    </location>
</feature>
<evidence type="ECO:0000256" key="9">
    <source>
        <dbReference type="ARBA" id="ARBA00022833"/>
    </source>
</evidence>
<keyword evidence="9 17" id="KW-0862">Zinc</keyword>
<keyword evidence="10" id="KW-0735">Signal-anchor</keyword>
<dbReference type="InterPro" id="IPR014782">
    <property type="entry name" value="Peptidase_M1_dom"/>
</dbReference>
<evidence type="ECO:0000256" key="6">
    <source>
        <dbReference type="ARBA" id="ARBA00022692"/>
    </source>
</evidence>
<feature type="domain" description="Peptidase M1 membrane alanine aminopeptidase" evidence="21">
    <location>
        <begin position="378"/>
        <end position="600"/>
    </location>
</feature>
<dbReference type="GO" id="GO:0005886">
    <property type="term" value="C:plasma membrane"/>
    <property type="evidence" value="ECO:0007669"/>
    <property type="project" value="UniProtKB-SubCell"/>
</dbReference>
<comment type="cofactor">
    <cofactor evidence="17">
        <name>Zn(2+)</name>
        <dbReference type="ChEBI" id="CHEBI:29105"/>
    </cofactor>
    <text evidence="17">Binds 1 zinc ion per subunit.</text>
</comment>
<protein>
    <recommendedName>
        <fullName evidence="26">Aminopeptidase</fullName>
    </recommendedName>
</protein>
<evidence type="ECO:0000256" key="7">
    <source>
        <dbReference type="ARBA" id="ARBA00022723"/>
    </source>
</evidence>
<evidence type="ECO:0000256" key="5">
    <source>
        <dbReference type="ARBA" id="ARBA00022670"/>
    </source>
</evidence>
<dbReference type="GO" id="GO:0070006">
    <property type="term" value="F:metalloaminopeptidase activity"/>
    <property type="evidence" value="ECO:0007669"/>
    <property type="project" value="TreeGrafter"/>
</dbReference>
<dbReference type="SUPFAM" id="SSF63737">
    <property type="entry name" value="Leukotriene A4 hydrolase N-terminal domain"/>
    <property type="match status" value="1"/>
</dbReference>
<evidence type="ECO:0000256" key="13">
    <source>
        <dbReference type="ARBA" id="ARBA00023136"/>
    </source>
</evidence>
<proteinExistence type="inferred from homology"/>
<organism evidence="24 25">
    <name type="scientific">Pinctada imbricata</name>
    <name type="common">Atlantic pearl-oyster</name>
    <name type="synonym">Pinctada martensii</name>
    <dbReference type="NCBI Taxonomy" id="66713"/>
    <lineage>
        <taxon>Eukaryota</taxon>
        <taxon>Metazoa</taxon>
        <taxon>Spiralia</taxon>
        <taxon>Lophotrochozoa</taxon>
        <taxon>Mollusca</taxon>
        <taxon>Bivalvia</taxon>
        <taxon>Autobranchia</taxon>
        <taxon>Pteriomorphia</taxon>
        <taxon>Pterioida</taxon>
        <taxon>Pterioidea</taxon>
        <taxon>Pteriidae</taxon>
        <taxon>Pinctada</taxon>
    </lineage>
</organism>
<dbReference type="InterPro" id="IPR050344">
    <property type="entry name" value="Peptidase_M1_aminopeptidases"/>
</dbReference>
<dbReference type="GO" id="GO:0008270">
    <property type="term" value="F:zinc ion binding"/>
    <property type="evidence" value="ECO:0007669"/>
    <property type="project" value="InterPro"/>
</dbReference>
<dbReference type="FunFam" id="1.25.50.20:FF:000001">
    <property type="entry name" value="Aminopeptidase"/>
    <property type="match status" value="1"/>
</dbReference>
<dbReference type="Pfam" id="PF11838">
    <property type="entry name" value="ERAP1_C"/>
    <property type="match status" value="1"/>
</dbReference>
<evidence type="ECO:0000256" key="15">
    <source>
        <dbReference type="ARBA" id="ARBA00023180"/>
    </source>
</evidence>
<dbReference type="Pfam" id="PF17900">
    <property type="entry name" value="Peptidase_M1_N"/>
    <property type="match status" value="1"/>
</dbReference>
<dbReference type="GO" id="GO:0005615">
    <property type="term" value="C:extracellular space"/>
    <property type="evidence" value="ECO:0007669"/>
    <property type="project" value="TreeGrafter"/>
</dbReference>
<evidence type="ECO:0000256" key="10">
    <source>
        <dbReference type="ARBA" id="ARBA00022968"/>
    </source>
</evidence>
<feature type="domain" description="Aminopeptidase N-like N-terminal" evidence="23">
    <location>
        <begin position="153"/>
        <end position="343"/>
    </location>
</feature>
<evidence type="ECO:0000259" key="21">
    <source>
        <dbReference type="Pfam" id="PF01433"/>
    </source>
</evidence>
<dbReference type="Gene3D" id="2.60.40.1730">
    <property type="entry name" value="tricorn interacting facor f3 domain"/>
    <property type="match status" value="1"/>
</dbReference>
<evidence type="ECO:0000256" key="18">
    <source>
        <dbReference type="PIRSR" id="PIRSR634016-4"/>
    </source>
</evidence>
<dbReference type="InterPro" id="IPR042097">
    <property type="entry name" value="Aminopeptidase_N-like_N_sf"/>
</dbReference>
<dbReference type="InterPro" id="IPR045357">
    <property type="entry name" value="Aminopeptidase_N-like_N"/>
</dbReference>
<dbReference type="FunFam" id="2.60.40.1730:FF:000012">
    <property type="entry name" value="Aminopeptidase N"/>
    <property type="match status" value="1"/>
</dbReference>
<evidence type="ECO:0000256" key="1">
    <source>
        <dbReference type="ARBA" id="ARBA00004236"/>
    </source>
</evidence>
<keyword evidence="15" id="KW-0325">Glycoprotein</keyword>
<comment type="subcellular location">
    <subcellularLocation>
        <location evidence="1">Cell membrane</location>
    </subcellularLocation>
    <subcellularLocation>
        <location evidence="2">Membrane</location>
        <topology evidence="2">Single-pass type II membrane protein</topology>
    </subcellularLocation>
</comment>
<dbReference type="PANTHER" id="PTHR11533:SF301">
    <property type="entry name" value="AMINOPEPTIDASE"/>
    <property type="match status" value="1"/>
</dbReference>
<dbReference type="InterPro" id="IPR001930">
    <property type="entry name" value="Peptidase_M1"/>
</dbReference>
<dbReference type="Pfam" id="PF01433">
    <property type="entry name" value="Peptidase_M1"/>
    <property type="match status" value="1"/>
</dbReference>
<gene>
    <name evidence="24" type="ORF">FSP39_010973</name>
</gene>
<comment type="caution">
    <text evidence="24">The sequence shown here is derived from an EMBL/GenBank/DDBJ whole genome shotgun (WGS) entry which is preliminary data.</text>
</comment>
<dbReference type="GO" id="GO:0005737">
    <property type="term" value="C:cytoplasm"/>
    <property type="evidence" value="ECO:0007669"/>
    <property type="project" value="TreeGrafter"/>
</dbReference>
<dbReference type="FunFam" id="2.60.40.1910:FF:000006">
    <property type="entry name" value="Aminopeptidase"/>
    <property type="match status" value="1"/>
</dbReference>
<evidence type="ECO:0000256" key="8">
    <source>
        <dbReference type="ARBA" id="ARBA00022801"/>
    </source>
</evidence>
<evidence type="ECO:0000259" key="22">
    <source>
        <dbReference type="Pfam" id="PF11838"/>
    </source>
</evidence>
<evidence type="ECO:0008006" key="26">
    <source>
        <dbReference type="Google" id="ProtNLM"/>
    </source>
</evidence>
<keyword evidence="8" id="KW-0378">Hydrolase</keyword>
<evidence type="ECO:0000259" key="23">
    <source>
        <dbReference type="Pfam" id="PF17900"/>
    </source>
</evidence>
<dbReference type="GO" id="GO:0042277">
    <property type="term" value="F:peptide binding"/>
    <property type="evidence" value="ECO:0007669"/>
    <property type="project" value="TreeGrafter"/>
</dbReference>
<dbReference type="GO" id="GO:0006508">
    <property type="term" value="P:proteolysis"/>
    <property type="evidence" value="ECO:0007669"/>
    <property type="project" value="UniProtKB-KW"/>
</dbReference>
<keyword evidence="13 20" id="KW-0472">Membrane</keyword>
<dbReference type="CDD" id="cd09601">
    <property type="entry name" value="M1_APN-Q_like"/>
    <property type="match status" value="1"/>
</dbReference>
<keyword evidence="14" id="KW-1015">Disulfide bond</keyword>
<dbReference type="Gene3D" id="1.10.390.10">
    <property type="entry name" value="Neutral Protease Domain 2"/>
    <property type="match status" value="1"/>
</dbReference>
<dbReference type="AlphaFoldDB" id="A0AA88XYY4"/>
<keyword evidence="12" id="KW-0482">Metalloprotease</keyword>
<evidence type="ECO:0000256" key="16">
    <source>
        <dbReference type="PIRSR" id="PIRSR634016-1"/>
    </source>
</evidence>
<evidence type="ECO:0000256" key="11">
    <source>
        <dbReference type="ARBA" id="ARBA00022989"/>
    </source>
</evidence>
<dbReference type="EMBL" id="VSWD01000008">
    <property type="protein sequence ID" value="KAK3095167.1"/>
    <property type="molecule type" value="Genomic_DNA"/>
</dbReference>
<evidence type="ECO:0000256" key="17">
    <source>
        <dbReference type="PIRSR" id="PIRSR634016-3"/>
    </source>
</evidence>
<sequence length="1027" mass="116029">MGKAESFEFQDMGKYSSDSEMSNGSKKGGCFVSTAIGFVLTLLAACLAVGVGLIVHFASPGDLECKCTYPGLTSGNGGTGAIVGGKATTITPGSALIDQCKGIVNDGNTEICSVCPNVQITSLKPTSSSPAQATTTTSSPTSSRDVRLPRNIKPDLYTVELQPNMYEGPAKDFTFNGTVKIKMICVISTPEVVLHINKLNITGSITLSAVDDSSFAYVSHSFDSVRQFIIIRGNKDLIAGHNYTIEMSFIGPLKDDLHGLYLSSYKRGNKTVYIATTQFQATDLRKTFPCFDEPAIKAKFDITLVRKSHMTALSNMPKIASVQRGDDWVADTFQTTPPVSTYLLAFIISDFNYTSAVTTNNVTYRAWARPEAVEQTRYALSVGVEVLTYFEDYFNISFPLPKQDMIAIPDFAAGAMENWGLITYRETAMLYDPKESSEGNKERVAVVVSHELAHQWFGNLVTPSWWDDLWLNEGFASFVEYMGVDHVHKDWKMFEQFVVEDLQDVFNFDGLVTSHPVYVPVTHPDEINEIFDRISYGKGASIIRMMRFFLGEGTFKRGLTRYLNGRKYDAAFHDDLWFALGNQSKDEGKDINVKAIMDTWTLQMNFPVVMLKRDHNNIVVTQKRYLRDYGAKDPGKYVSKFNYAWEIPFTFTSQSKANFNQTDQDVSWMHKNNISLLLPSISPNDWIIGNVMQYGYYRVNYEESNWNKLVQQLDDNHEKIHAINRAQIVNDAWNLAKSGDLDMRIALKTVNYLAKEREYIVWEAALGELGYVDSMLERTSLYGSFANFMRDTVEAPFNETNLADSSLPHLQSYVRSLISAQACEYGIQKCIDQSKELFKNWMSSPDNNTINPSVRSTVYCTAIRNGGVEEWDFAYQMYKISNLASEKSRLMSSLACSRETWILSRYLQYALTPEEIRKQDATNVIVHISRNPVGRSLAWDFVRANWNKLLKDFGEVLYKFARLLAGTTSSFNHPFDLMQLEEFLKAHPDMGSGTRAFQQAIEKTKSNIKWMESNFNVVEEWLKSRGY</sequence>
<dbReference type="SUPFAM" id="SSF55486">
    <property type="entry name" value="Metalloproteases ('zincins'), catalytic domain"/>
    <property type="match status" value="1"/>
</dbReference>
<evidence type="ECO:0000256" key="12">
    <source>
        <dbReference type="ARBA" id="ARBA00023049"/>
    </source>
</evidence>
<dbReference type="PANTHER" id="PTHR11533">
    <property type="entry name" value="PROTEASE M1 ZINC METALLOPROTEASE"/>
    <property type="match status" value="1"/>
</dbReference>
<feature type="binding site" evidence="17">
    <location>
        <position position="473"/>
    </location>
    <ligand>
        <name>Zn(2+)</name>
        <dbReference type="ChEBI" id="CHEBI:29105"/>
        <note>catalytic</note>
    </ligand>
</feature>
<feature type="active site" description="Proton acceptor" evidence="16">
    <location>
        <position position="451"/>
    </location>
</feature>
<dbReference type="InterPro" id="IPR024571">
    <property type="entry name" value="ERAP1-like_C_dom"/>
</dbReference>
<name>A0AA88XYY4_PINIB</name>
<reference evidence="24" key="1">
    <citation type="submission" date="2019-08" db="EMBL/GenBank/DDBJ databases">
        <title>The improved chromosome-level genome for the pearl oyster Pinctada fucata martensii using PacBio sequencing and Hi-C.</title>
        <authorList>
            <person name="Zheng Z."/>
        </authorList>
    </citation>
    <scope>NUCLEOTIDE SEQUENCE</scope>
    <source>
        <strain evidence="24">ZZ-2019</strain>
        <tissue evidence="24">Adductor muscle</tissue>
    </source>
</reference>
<evidence type="ECO:0000256" key="3">
    <source>
        <dbReference type="ARBA" id="ARBA00010136"/>
    </source>
</evidence>
<dbReference type="Gene3D" id="1.25.50.20">
    <property type="match status" value="1"/>
</dbReference>
<dbReference type="InterPro" id="IPR034016">
    <property type="entry name" value="M1_APN-typ"/>
</dbReference>
<dbReference type="FunFam" id="1.10.390.10:FF:000016">
    <property type="entry name" value="Glutamyl aminopeptidase"/>
    <property type="match status" value="1"/>
</dbReference>
<feature type="transmembrane region" description="Helical" evidence="20">
    <location>
        <begin position="31"/>
        <end position="58"/>
    </location>
</feature>
<feature type="compositionally biased region" description="Low complexity" evidence="19">
    <location>
        <begin position="125"/>
        <end position="143"/>
    </location>
</feature>
<evidence type="ECO:0000256" key="19">
    <source>
        <dbReference type="SAM" id="MobiDB-lite"/>
    </source>
</evidence>
<dbReference type="Proteomes" id="UP001186944">
    <property type="component" value="Unassembled WGS sequence"/>
</dbReference>
<feature type="region of interest" description="Disordered" evidence="19">
    <location>
        <begin position="123"/>
        <end position="147"/>
    </location>
</feature>
<keyword evidence="4" id="KW-1003">Cell membrane</keyword>
<keyword evidence="11 20" id="KW-1133">Transmembrane helix</keyword>
<keyword evidence="25" id="KW-1185">Reference proteome</keyword>
<keyword evidence="6 20" id="KW-0812">Transmembrane</keyword>
<feature type="binding site" evidence="17">
    <location>
        <position position="450"/>
    </location>
    <ligand>
        <name>Zn(2+)</name>
        <dbReference type="ChEBI" id="CHEBI:29105"/>
        <note>catalytic</note>
    </ligand>
</feature>
<comment type="similarity">
    <text evidence="3">Belongs to the peptidase M1 family.</text>
</comment>
<evidence type="ECO:0000256" key="2">
    <source>
        <dbReference type="ARBA" id="ARBA00004606"/>
    </source>
</evidence>
<keyword evidence="7 17" id="KW-0479">Metal-binding</keyword>
<dbReference type="Gene3D" id="2.60.40.1910">
    <property type="match status" value="1"/>
</dbReference>
<dbReference type="PRINTS" id="PR00756">
    <property type="entry name" value="ALADIPTASE"/>
</dbReference>
<evidence type="ECO:0000313" key="25">
    <source>
        <dbReference type="Proteomes" id="UP001186944"/>
    </source>
</evidence>
<keyword evidence="5" id="KW-0645">Protease</keyword>
<dbReference type="GO" id="GO:0043171">
    <property type="term" value="P:peptide catabolic process"/>
    <property type="evidence" value="ECO:0007669"/>
    <property type="project" value="TreeGrafter"/>
</dbReference>
<evidence type="ECO:0000313" key="24">
    <source>
        <dbReference type="EMBL" id="KAK3095167.1"/>
    </source>
</evidence>
<evidence type="ECO:0000256" key="4">
    <source>
        <dbReference type="ARBA" id="ARBA00022475"/>
    </source>
</evidence>
<dbReference type="InterPro" id="IPR027268">
    <property type="entry name" value="Peptidase_M4/M1_CTD_sf"/>
</dbReference>
<feature type="site" description="Transition state stabilizer" evidence="18">
    <location>
        <position position="536"/>
    </location>
</feature>
<evidence type="ECO:0000256" key="20">
    <source>
        <dbReference type="SAM" id="Phobius"/>
    </source>
</evidence>
<evidence type="ECO:0000256" key="14">
    <source>
        <dbReference type="ARBA" id="ARBA00023157"/>
    </source>
</evidence>
<feature type="binding site" evidence="17">
    <location>
        <position position="454"/>
    </location>
    <ligand>
        <name>Zn(2+)</name>
        <dbReference type="ChEBI" id="CHEBI:29105"/>
        <note>catalytic</note>
    </ligand>
</feature>